<organism evidence="2 3">
    <name type="scientific">Urechidicola vernalis</name>
    <dbReference type="NCBI Taxonomy" id="3075600"/>
    <lineage>
        <taxon>Bacteria</taxon>
        <taxon>Pseudomonadati</taxon>
        <taxon>Bacteroidota</taxon>
        <taxon>Flavobacteriia</taxon>
        <taxon>Flavobacteriales</taxon>
        <taxon>Flavobacteriaceae</taxon>
        <taxon>Urechidicola</taxon>
    </lineage>
</organism>
<gene>
    <name evidence="2" type="ORF">RM519_11635</name>
</gene>
<reference evidence="2 3" key="1">
    <citation type="submission" date="2023-09" db="EMBL/GenBank/DDBJ databases">
        <authorList>
            <person name="Rey-Velasco X."/>
        </authorList>
    </citation>
    <scope>NUCLEOTIDE SEQUENCE [LARGE SCALE GENOMIC DNA]</scope>
    <source>
        <strain evidence="2 3">P050</strain>
    </source>
</reference>
<keyword evidence="1" id="KW-0472">Membrane</keyword>
<dbReference type="RefSeq" id="WP_311593987.1">
    <property type="nucleotide sequence ID" value="NZ_JAVRHV010000006.1"/>
</dbReference>
<keyword evidence="3" id="KW-1185">Reference proteome</keyword>
<name>A0ABU2Y7U5_9FLAO</name>
<feature type="transmembrane region" description="Helical" evidence="1">
    <location>
        <begin position="124"/>
        <end position="142"/>
    </location>
</feature>
<keyword evidence="1" id="KW-0812">Transmembrane</keyword>
<proteinExistence type="predicted"/>
<feature type="transmembrane region" description="Helical" evidence="1">
    <location>
        <begin position="45"/>
        <end position="62"/>
    </location>
</feature>
<comment type="caution">
    <text evidence="2">The sequence shown here is derived from an EMBL/GenBank/DDBJ whole genome shotgun (WGS) entry which is preliminary data.</text>
</comment>
<dbReference type="EMBL" id="JAVRHV010000006">
    <property type="protein sequence ID" value="MDT0553901.1"/>
    <property type="molecule type" value="Genomic_DNA"/>
</dbReference>
<accession>A0ABU2Y7U5</accession>
<feature type="transmembrane region" description="Helical" evidence="1">
    <location>
        <begin position="162"/>
        <end position="186"/>
    </location>
</feature>
<protein>
    <submittedName>
        <fullName evidence="2">Uncharacterized protein</fullName>
    </submittedName>
</protein>
<evidence type="ECO:0000256" key="1">
    <source>
        <dbReference type="SAM" id="Phobius"/>
    </source>
</evidence>
<dbReference type="Proteomes" id="UP001252186">
    <property type="component" value="Unassembled WGS sequence"/>
</dbReference>
<keyword evidence="1" id="KW-1133">Transmembrane helix</keyword>
<evidence type="ECO:0000313" key="3">
    <source>
        <dbReference type="Proteomes" id="UP001252186"/>
    </source>
</evidence>
<feature type="transmembrane region" description="Helical" evidence="1">
    <location>
        <begin position="68"/>
        <end position="87"/>
    </location>
</feature>
<sequence>MEKSIESIWKDGFLQNEALVAPKLNDLYNKKSIDIVEKFRKMYKINIIGIALFACVLLPIATISKLPYMGILMFVLFVTLISFAIRFKRKLHAITKNANSYEYLKSFESWTKEMTTFNSKFSTYLYPYVFISMVIGFWFGSFGEDIPGNDFVTWLLESYPNMFLVGGVPIVLWIILSVIILLLAFFGGRIGEWDLKIGYGRILKRLDTLLSDMEELRRNT</sequence>
<evidence type="ECO:0000313" key="2">
    <source>
        <dbReference type="EMBL" id="MDT0553901.1"/>
    </source>
</evidence>